<dbReference type="PANTHER" id="PTHR24104">
    <property type="entry name" value="E3 UBIQUITIN-PROTEIN LIGASE NHLRC1-RELATED"/>
    <property type="match status" value="1"/>
</dbReference>
<feature type="repeat" description="NHL" evidence="2">
    <location>
        <begin position="149"/>
        <end position="191"/>
    </location>
</feature>
<name>A0ABW5MSE1_9FLAO</name>
<dbReference type="PANTHER" id="PTHR24104:SF25">
    <property type="entry name" value="PROTEIN LIN-41"/>
    <property type="match status" value="1"/>
</dbReference>
<organism evidence="3 4">
    <name type="scientific">Croceitalea marina</name>
    <dbReference type="NCBI Taxonomy" id="1775166"/>
    <lineage>
        <taxon>Bacteria</taxon>
        <taxon>Pseudomonadati</taxon>
        <taxon>Bacteroidota</taxon>
        <taxon>Flavobacteriia</taxon>
        <taxon>Flavobacteriales</taxon>
        <taxon>Flavobacteriaceae</taxon>
        <taxon>Croceitalea</taxon>
    </lineage>
</organism>
<dbReference type="Pfam" id="PF01436">
    <property type="entry name" value="NHL"/>
    <property type="match status" value="1"/>
</dbReference>
<evidence type="ECO:0008006" key="5">
    <source>
        <dbReference type="Google" id="ProtNLM"/>
    </source>
</evidence>
<dbReference type="RefSeq" id="WP_339337229.1">
    <property type="nucleotide sequence ID" value="NZ_JBHULB010000007.1"/>
</dbReference>
<dbReference type="InterPro" id="IPR050952">
    <property type="entry name" value="TRIM-NHL_E3_ligases"/>
</dbReference>
<dbReference type="Gene3D" id="2.120.10.30">
    <property type="entry name" value="TolB, C-terminal domain"/>
    <property type="match status" value="1"/>
</dbReference>
<keyword evidence="1" id="KW-0677">Repeat</keyword>
<evidence type="ECO:0000313" key="3">
    <source>
        <dbReference type="EMBL" id="MFD2586295.1"/>
    </source>
</evidence>
<dbReference type="InterPro" id="IPR011042">
    <property type="entry name" value="6-blade_b-propeller_TolB-like"/>
</dbReference>
<proteinExistence type="predicted"/>
<sequence length="273" mass="31460">MNFRKVYIFPVVFLVLVISSCKKVKKQWHFERKIKLPIESRPLALAKDGETIWFSDPDHFRLYKIALNGQVLDSITGIQRPMNIHFDKGALYIPEFLTDTIWQYKMGNSRPLKINKRPQAPAGVSVYGDSILIADFYNHRILVQTSNESFTIGKQGHKEGELYYPIDVKLKEGKVYVTDAYNHRVQVFGFGGKHLKTIGLNDQINVASGIALNSQEIAVTDQENDRVLLYGYDGQLFQVLEEGINYPTDVLLDMEYLYITNFKENSILIYQKR</sequence>
<dbReference type="PROSITE" id="PS51257">
    <property type="entry name" value="PROKAR_LIPOPROTEIN"/>
    <property type="match status" value="1"/>
</dbReference>
<evidence type="ECO:0000256" key="2">
    <source>
        <dbReference type="PROSITE-ProRule" id="PRU00504"/>
    </source>
</evidence>
<accession>A0ABW5MSE1</accession>
<keyword evidence="4" id="KW-1185">Reference proteome</keyword>
<dbReference type="PROSITE" id="PS51125">
    <property type="entry name" value="NHL"/>
    <property type="match status" value="1"/>
</dbReference>
<evidence type="ECO:0000313" key="4">
    <source>
        <dbReference type="Proteomes" id="UP001597526"/>
    </source>
</evidence>
<dbReference type="Proteomes" id="UP001597526">
    <property type="component" value="Unassembled WGS sequence"/>
</dbReference>
<evidence type="ECO:0000256" key="1">
    <source>
        <dbReference type="ARBA" id="ARBA00022737"/>
    </source>
</evidence>
<comment type="caution">
    <text evidence="3">The sequence shown here is derived from an EMBL/GenBank/DDBJ whole genome shotgun (WGS) entry which is preliminary data.</text>
</comment>
<gene>
    <name evidence="3" type="ORF">ACFSQJ_05100</name>
</gene>
<reference evidence="4" key="1">
    <citation type="journal article" date="2019" name="Int. J. Syst. Evol. Microbiol.">
        <title>The Global Catalogue of Microorganisms (GCM) 10K type strain sequencing project: providing services to taxonomists for standard genome sequencing and annotation.</title>
        <authorList>
            <consortium name="The Broad Institute Genomics Platform"/>
            <consortium name="The Broad Institute Genome Sequencing Center for Infectious Disease"/>
            <person name="Wu L."/>
            <person name="Ma J."/>
        </authorList>
    </citation>
    <scope>NUCLEOTIDE SEQUENCE [LARGE SCALE GENOMIC DNA]</scope>
    <source>
        <strain evidence="4">KCTC 52368</strain>
    </source>
</reference>
<dbReference type="InterPro" id="IPR001258">
    <property type="entry name" value="NHL_repeat"/>
</dbReference>
<dbReference type="EMBL" id="JBHULB010000007">
    <property type="protein sequence ID" value="MFD2586295.1"/>
    <property type="molecule type" value="Genomic_DNA"/>
</dbReference>
<protein>
    <recommendedName>
        <fullName evidence="5">6-bladed beta-propeller</fullName>
    </recommendedName>
</protein>
<dbReference type="SUPFAM" id="SSF101898">
    <property type="entry name" value="NHL repeat"/>
    <property type="match status" value="1"/>
</dbReference>